<dbReference type="Gene3D" id="1.10.10.10">
    <property type="entry name" value="Winged helix-like DNA-binding domain superfamily/Winged helix DNA-binding domain"/>
    <property type="match status" value="1"/>
</dbReference>
<dbReference type="InterPro" id="IPR036388">
    <property type="entry name" value="WH-like_DNA-bd_sf"/>
</dbReference>
<evidence type="ECO:0008006" key="4">
    <source>
        <dbReference type="Google" id="ProtNLM"/>
    </source>
</evidence>
<dbReference type="EMBL" id="JABSTR010000004">
    <property type="protein sequence ID" value="KAH9367199.1"/>
    <property type="molecule type" value="Genomic_DNA"/>
</dbReference>
<evidence type="ECO:0000256" key="1">
    <source>
        <dbReference type="ARBA" id="ARBA00004123"/>
    </source>
</evidence>
<dbReference type="InterPro" id="IPR009057">
    <property type="entry name" value="Homeodomain-like_sf"/>
</dbReference>
<evidence type="ECO:0000313" key="2">
    <source>
        <dbReference type="EMBL" id="KAH9367199.1"/>
    </source>
</evidence>
<name>A0A9J6FWL4_HAELO</name>
<sequence length="93" mass="10648">MSRVPHSERGRIVELCLKSYTQREIADSTGRPTNTVNRIIQAYRNEGRICDAPQDRRPRVTSAIEDDVLGPRLMLICLALRSSMLNLQVFQLH</sequence>
<comment type="subcellular location">
    <subcellularLocation>
        <location evidence="1">Nucleus</location>
    </subcellularLocation>
</comment>
<reference evidence="2 3" key="1">
    <citation type="journal article" date="2020" name="Cell">
        <title>Large-Scale Comparative Analyses of Tick Genomes Elucidate Their Genetic Diversity and Vector Capacities.</title>
        <authorList>
            <consortium name="Tick Genome and Microbiome Consortium (TIGMIC)"/>
            <person name="Jia N."/>
            <person name="Wang J."/>
            <person name="Shi W."/>
            <person name="Du L."/>
            <person name="Sun Y."/>
            <person name="Zhan W."/>
            <person name="Jiang J.F."/>
            <person name="Wang Q."/>
            <person name="Zhang B."/>
            <person name="Ji P."/>
            <person name="Bell-Sakyi L."/>
            <person name="Cui X.M."/>
            <person name="Yuan T.T."/>
            <person name="Jiang B.G."/>
            <person name="Yang W.F."/>
            <person name="Lam T.T."/>
            <person name="Chang Q.C."/>
            <person name="Ding S.J."/>
            <person name="Wang X.J."/>
            <person name="Zhu J.G."/>
            <person name="Ruan X.D."/>
            <person name="Zhao L."/>
            <person name="Wei J.T."/>
            <person name="Ye R.Z."/>
            <person name="Que T.C."/>
            <person name="Du C.H."/>
            <person name="Zhou Y.H."/>
            <person name="Cheng J.X."/>
            <person name="Dai P.F."/>
            <person name="Guo W.B."/>
            <person name="Han X.H."/>
            <person name="Huang E.J."/>
            <person name="Li L.F."/>
            <person name="Wei W."/>
            <person name="Gao Y.C."/>
            <person name="Liu J.Z."/>
            <person name="Shao H.Z."/>
            <person name="Wang X."/>
            <person name="Wang C.C."/>
            <person name="Yang T.C."/>
            <person name="Huo Q.B."/>
            <person name="Li W."/>
            <person name="Chen H.Y."/>
            <person name="Chen S.E."/>
            <person name="Zhou L.G."/>
            <person name="Ni X.B."/>
            <person name="Tian J.H."/>
            <person name="Sheng Y."/>
            <person name="Liu T."/>
            <person name="Pan Y.S."/>
            <person name="Xia L.Y."/>
            <person name="Li J."/>
            <person name="Zhao F."/>
            <person name="Cao W.C."/>
        </authorList>
    </citation>
    <scope>NUCLEOTIDE SEQUENCE [LARGE SCALE GENOMIC DNA]</scope>
    <source>
        <strain evidence="2">HaeL-2018</strain>
    </source>
</reference>
<keyword evidence="3" id="KW-1185">Reference proteome</keyword>
<organism evidence="2 3">
    <name type="scientific">Haemaphysalis longicornis</name>
    <name type="common">Bush tick</name>
    <dbReference type="NCBI Taxonomy" id="44386"/>
    <lineage>
        <taxon>Eukaryota</taxon>
        <taxon>Metazoa</taxon>
        <taxon>Ecdysozoa</taxon>
        <taxon>Arthropoda</taxon>
        <taxon>Chelicerata</taxon>
        <taxon>Arachnida</taxon>
        <taxon>Acari</taxon>
        <taxon>Parasitiformes</taxon>
        <taxon>Ixodida</taxon>
        <taxon>Ixodoidea</taxon>
        <taxon>Ixodidae</taxon>
        <taxon>Haemaphysalinae</taxon>
        <taxon>Haemaphysalis</taxon>
    </lineage>
</organism>
<dbReference type="VEuPathDB" id="VectorBase:HLOH_052172"/>
<accession>A0A9J6FWL4</accession>
<dbReference type="GO" id="GO:0005634">
    <property type="term" value="C:nucleus"/>
    <property type="evidence" value="ECO:0007669"/>
    <property type="project" value="UniProtKB-SubCell"/>
</dbReference>
<proteinExistence type="predicted"/>
<dbReference type="OrthoDB" id="6503215at2759"/>
<protein>
    <recommendedName>
        <fullName evidence="4">Paired domain-containing protein</fullName>
    </recommendedName>
</protein>
<gene>
    <name evidence="2" type="ORF">HPB48_006127</name>
</gene>
<evidence type="ECO:0000313" key="3">
    <source>
        <dbReference type="Proteomes" id="UP000821853"/>
    </source>
</evidence>
<dbReference type="Proteomes" id="UP000821853">
    <property type="component" value="Chromosome 2"/>
</dbReference>
<dbReference type="AlphaFoldDB" id="A0A9J6FWL4"/>
<dbReference type="SUPFAM" id="SSF46689">
    <property type="entry name" value="Homeodomain-like"/>
    <property type="match status" value="1"/>
</dbReference>
<comment type="caution">
    <text evidence="2">The sequence shown here is derived from an EMBL/GenBank/DDBJ whole genome shotgun (WGS) entry which is preliminary data.</text>
</comment>
<dbReference type="Pfam" id="PF13384">
    <property type="entry name" value="HTH_23"/>
    <property type="match status" value="1"/>
</dbReference>